<dbReference type="Proteomes" id="UP001054945">
    <property type="component" value="Unassembled WGS sequence"/>
</dbReference>
<dbReference type="PANTHER" id="PTHR24027">
    <property type="entry name" value="CADHERIN-23"/>
    <property type="match status" value="1"/>
</dbReference>
<dbReference type="EMBL" id="BPLR01005854">
    <property type="protein sequence ID" value="GIY05515.1"/>
    <property type="molecule type" value="Genomic_DNA"/>
</dbReference>
<gene>
    <name evidence="10" type="primary">CadN</name>
    <name evidence="10" type="ORF">CEXT_721331</name>
</gene>
<dbReference type="FunFam" id="2.60.40.60:FF:000199">
    <property type="entry name" value="neural-cadherin isoform X1"/>
    <property type="match status" value="1"/>
</dbReference>
<evidence type="ECO:0000256" key="3">
    <source>
        <dbReference type="ARBA" id="ARBA00022737"/>
    </source>
</evidence>
<keyword evidence="6" id="KW-0472">Membrane</keyword>
<dbReference type="GO" id="GO:0008013">
    <property type="term" value="F:beta-catenin binding"/>
    <property type="evidence" value="ECO:0007669"/>
    <property type="project" value="TreeGrafter"/>
</dbReference>
<dbReference type="InterPro" id="IPR002126">
    <property type="entry name" value="Cadherin-like_dom"/>
</dbReference>
<keyword evidence="3" id="KW-0677">Repeat</keyword>
<dbReference type="Gene3D" id="2.60.40.60">
    <property type="entry name" value="Cadherins"/>
    <property type="match status" value="2"/>
</dbReference>
<protein>
    <submittedName>
        <fullName evidence="10">Neural-cadherin</fullName>
    </submittedName>
</protein>
<dbReference type="PROSITE" id="PS00232">
    <property type="entry name" value="CADHERIN_1"/>
    <property type="match status" value="1"/>
</dbReference>
<feature type="compositionally biased region" description="Basic and acidic residues" evidence="8">
    <location>
        <begin position="147"/>
        <end position="159"/>
    </location>
</feature>
<evidence type="ECO:0000256" key="8">
    <source>
        <dbReference type="SAM" id="MobiDB-lite"/>
    </source>
</evidence>
<dbReference type="FunFam" id="2.60.40.60:FF:000020">
    <property type="entry name" value="Dachsous cadherin-related 1b"/>
    <property type="match status" value="1"/>
</dbReference>
<dbReference type="SMART" id="SM00112">
    <property type="entry name" value="CA"/>
    <property type="match status" value="2"/>
</dbReference>
<proteinExistence type="predicted"/>
<dbReference type="GO" id="GO:0016342">
    <property type="term" value="C:catenin complex"/>
    <property type="evidence" value="ECO:0007669"/>
    <property type="project" value="TreeGrafter"/>
</dbReference>
<keyword evidence="5" id="KW-1133">Transmembrane helix</keyword>
<dbReference type="PRINTS" id="PR00205">
    <property type="entry name" value="CADHERIN"/>
</dbReference>
<keyword evidence="11" id="KW-1185">Reference proteome</keyword>
<dbReference type="GO" id="GO:0045296">
    <property type="term" value="F:cadherin binding"/>
    <property type="evidence" value="ECO:0007669"/>
    <property type="project" value="TreeGrafter"/>
</dbReference>
<dbReference type="AlphaFoldDB" id="A0AAV4Q8W7"/>
<evidence type="ECO:0000256" key="2">
    <source>
        <dbReference type="ARBA" id="ARBA00022692"/>
    </source>
</evidence>
<dbReference type="Pfam" id="PF00028">
    <property type="entry name" value="Cadherin"/>
    <property type="match status" value="2"/>
</dbReference>
<feature type="region of interest" description="Disordered" evidence="8">
    <location>
        <begin position="36"/>
        <end position="195"/>
    </location>
</feature>
<feature type="domain" description="Cadherin" evidence="9">
    <location>
        <begin position="245"/>
        <end position="344"/>
    </location>
</feature>
<name>A0AAV4Q8W7_CAEEX</name>
<accession>A0AAV4Q8W7</accession>
<comment type="caution">
    <text evidence="10">The sequence shown here is derived from an EMBL/GenBank/DDBJ whole genome shotgun (WGS) entry which is preliminary data.</text>
</comment>
<evidence type="ECO:0000313" key="10">
    <source>
        <dbReference type="EMBL" id="GIY05515.1"/>
    </source>
</evidence>
<evidence type="ECO:0000256" key="4">
    <source>
        <dbReference type="ARBA" id="ARBA00022837"/>
    </source>
</evidence>
<evidence type="ECO:0000256" key="1">
    <source>
        <dbReference type="ARBA" id="ARBA00004370"/>
    </source>
</evidence>
<evidence type="ECO:0000256" key="5">
    <source>
        <dbReference type="ARBA" id="ARBA00022989"/>
    </source>
</evidence>
<dbReference type="GO" id="GO:0005509">
    <property type="term" value="F:calcium ion binding"/>
    <property type="evidence" value="ECO:0007669"/>
    <property type="project" value="UniProtKB-UniRule"/>
</dbReference>
<reference evidence="10 11" key="1">
    <citation type="submission" date="2021-06" db="EMBL/GenBank/DDBJ databases">
        <title>Caerostris extrusa draft genome.</title>
        <authorList>
            <person name="Kono N."/>
            <person name="Arakawa K."/>
        </authorList>
    </citation>
    <scope>NUCLEOTIDE SEQUENCE [LARGE SCALE GENOMIC DNA]</scope>
</reference>
<dbReference type="GO" id="GO:0016477">
    <property type="term" value="P:cell migration"/>
    <property type="evidence" value="ECO:0007669"/>
    <property type="project" value="TreeGrafter"/>
</dbReference>
<feature type="domain" description="Cadherin" evidence="9">
    <location>
        <begin position="345"/>
        <end position="454"/>
    </location>
</feature>
<evidence type="ECO:0000256" key="7">
    <source>
        <dbReference type="PROSITE-ProRule" id="PRU00043"/>
    </source>
</evidence>
<evidence type="ECO:0000259" key="9">
    <source>
        <dbReference type="PROSITE" id="PS50268"/>
    </source>
</evidence>
<dbReference type="InterPro" id="IPR020894">
    <property type="entry name" value="Cadherin_CS"/>
</dbReference>
<dbReference type="GO" id="GO:0007156">
    <property type="term" value="P:homophilic cell adhesion via plasma membrane adhesion molecules"/>
    <property type="evidence" value="ECO:0007669"/>
    <property type="project" value="InterPro"/>
</dbReference>
<dbReference type="PROSITE" id="PS50268">
    <property type="entry name" value="CADHERIN_2"/>
    <property type="match status" value="2"/>
</dbReference>
<dbReference type="InterPro" id="IPR015919">
    <property type="entry name" value="Cadherin-like_sf"/>
</dbReference>
<organism evidence="10 11">
    <name type="scientific">Caerostris extrusa</name>
    <name type="common">Bark spider</name>
    <name type="synonym">Caerostris bankana</name>
    <dbReference type="NCBI Taxonomy" id="172846"/>
    <lineage>
        <taxon>Eukaryota</taxon>
        <taxon>Metazoa</taxon>
        <taxon>Ecdysozoa</taxon>
        <taxon>Arthropoda</taxon>
        <taxon>Chelicerata</taxon>
        <taxon>Arachnida</taxon>
        <taxon>Araneae</taxon>
        <taxon>Araneomorphae</taxon>
        <taxon>Entelegynae</taxon>
        <taxon>Araneoidea</taxon>
        <taxon>Araneidae</taxon>
        <taxon>Caerostris</taxon>
    </lineage>
</organism>
<dbReference type="SUPFAM" id="SSF49313">
    <property type="entry name" value="Cadherin-like"/>
    <property type="match status" value="2"/>
</dbReference>
<evidence type="ECO:0000256" key="6">
    <source>
        <dbReference type="ARBA" id="ARBA00023136"/>
    </source>
</evidence>
<dbReference type="PANTHER" id="PTHR24027:SF438">
    <property type="entry name" value="CADHERIN 23"/>
    <property type="match status" value="1"/>
</dbReference>
<sequence>MINGHIPNFGVFCVLRSGASARHHPLERRERRTALLHQPPPTHAGGGAAQRPAGDARLQAAGQGPGHGPQHTLLPRQRQNRGSLRGGRAQRRGAHPGQRPLHAGQGVRAVREGGGPQRHDRGPPAPVDGRGEALHHGRQTTPTVLHAEIRGHHPREPAKGLRHHRSQGQVLRRPGDPLHPASSGQRGGTFNIGPTTGVVKLAERPGLRGSETAKVLLTHSHGHRRFRRFLNLCRDVNDNAPRFELPDYQAHNVDEDVAVGTSILQVSASDMDQNKNAEIEYSLDKEDFTIDNKGVIYSNKRLDADINNTYVLTVRATDRGDPPLTGTATVRIYTENKNDEPPKFSQDVYTPNVDENAGPNTLVTTVVASDKDGDNIYFGFVGGGTVSGMFQIEERTGVIRLISGHIQLDKDKYELNVTARDDGACCKNGALTTHTSTALVVVFITDVNDNKPLFEECSTYAPKWKKGRPAARRSSR</sequence>
<keyword evidence="4 7" id="KW-0106">Calcium</keyword>
<dbReference type="GO" id="GO:0009653">
    <property type="term" value="P:anatomical structure morphogenesis"/>
    <property type="evidence" value="ECO:0007669"/>
    <property type="project" value="UniProtKB-ARBA"/>
</dbReference>
<dbReference type="InterPro" id="IPR039808">
    <property type="entry name" value="Cadherin"/>
</dbReference>
<dbReference type="GO" id="GO:0060429">
    <property type="term" value="P:epithelium development"/>
    <property type="evidence" value="ECO:0007669"/>
    <property type="project" value="UniProtKB-ARBA"/>
</dbReference>
<keyword evidence="2" id="KW-0812">Transmembrane</keyword>
<evidence type="ECO:0000313" key="11">
    <source>
        <dbReference type="Proteomes" id="UP001054945"/>
    </source>
</evidence>
<dbReference type="CDD" id="cd11304">
    <property type="entry name" value="Cadherin_repeat"/>
    <property type="match status" value="2"/>
</dbReference>
<comment type="subcellular location">
    <subcellularLocation>
        <location evidence="1">Membrane</location>
    </subcellularLocation>
</comment>